<dbReference type="GO" id="GO:0016787">
    <property type="term" value="F:hydrolase activity"/>
    <property type="evidence" value="ECO:0007669"/>
    <property type="project" value="UniProtKB-KW"/>
</dbReference>
<keyword evidence="1" id="KW-0378">Hydrolase</keyword>
<protein>
    <recommendedName>
        <fullName evidence="3">AB hydrolase-1 domain-containing protein</fullName>
    </recommendedName>
</protein>
<dbReference type="SUPFAM" id="SSF53474">
    <property type="entry name" value="alpha/beta-Hydrolases"/>
    <property type="match status" value="1"/>
</dbReference>
<evidence type="ECO:0000259" key="3">
    <source>
        <dbReference type="Pfam" id="PF00561"/>
    </source>
</evidence>
<evidence type="ECO:0000256" key="1">
    <source>
        <dbReference type="ARBA" id="ARBA00022801"/>
    </source>
</evidence>
<evidence type="ECO:0000313" key="5">
    <source>
        <dbReference type="Proteomes" id="UP000253153"/>
    </source>
</evidence>
<evidence type="ECO:0000313" key="4">
    <source>
        <dbReference type="EMBL" id="RBR09499.1"/>
    </source>
</evidence>
<proteinExistence type="inferred from homology"/>
<dbReference type="Gene3D" id="3.40.50.1820">
    <property type="entry name" value="alpha/beta hydrolase"/>
    <property type="match status" value="1"/>
</dbReference>
<sequence length="327" mass="37451">MPSDLPPRESFIARSGNTYSFISIKPTTQTKSLLFLHGFPSTLNDWVHQIRHFSAEGFGVIVPDLLGYGESSKPDDIEQYRLKPMSDEAIELLDHLKLNTVVGVGHDFGATLLSRMVAYYPLRFESLIFLAVGPPPLGTPFDVDMINQMTKQVLGYEMLGYIPFLAELDSQHCLEQRSEAAMSLVFCRDRKEWETWFHPLGKMHELVREDRRVAIAPWYTEDLQEAHLKAFGSKDGYKGVCRWYRMWKDNLNVPDEKGFEDFKTEKPVLFIVPPEPATSMQQQQQMLSSWAPNLQTVGLDTSHWIHIEQPSQTNRAIQSFLTSTSHV</sequence>
<dbReference type="Pfam" id="PF00561">
    <property type="entry name" value="Abhydrolase_1"/>
    <property type="match status" value="1"/>
</dbReference>
<accession>A0A366QX75</accession>
<dbReference type="AlphaFoldDB" id="A0A366QX75"/>
<gene>
    <name evidence="4" type="ORF">FIESC28_09830</name>
</gene>
<feature type="domain" description="AB hydrolase-1" evidence="3">
    <location>
        <begin position="32"/>
        <end position="148"/>
    </location>
</feature>
<reference evidence="4 5" key="1">
    <citation type="submission" date="2018-06" db="EMBL/GenBank/DDBJ databases">
        <title>Fusarium incarnatum-equiseti species complex species 28.</title>
        <authorList>
            <person name="Gardiner D.M."/>
        </authorList>
    </citation>
    <scope>NUCLEOTIDE SEQUENCE [LARGE SCALE GENOMIC DNA]</scope>
    <source>
        <strain evidence="4 5">FIESC_28</strain>
    </source>
</reference>
<dbReference type="RefSeq" id="XP_031011950.1">
    <property type="nucleotide sequence ID" value="XM_031163965.1"/>
</dbReference>
<dbReference type="GeneID" id="41999261"/>
<dbReference type="InterPro" id="IPR000073">
    <property type="entry name" value="AB_hydrolase_1"/>
</dbReference>
<keyword evidence="5" id="KW-1185">Reference proteome</keyword>
<dbReference type="InterPro" id="IPR000639">
    <property type="entry name" value="Epox_hydrolase-like"/>
</dbReference>
<comment type="similarity">
    <text evidence="2">Belongs to the AB hydrolase superfamily. Epoxide hydrolase family.</text>
</comment>
<dbReference type="InterPro" id="IPR029058">
    <property type="entry name" value="AB_hydrolase_fold"/>
</dbReference>
<comment type="caution">
    <text evidence="4">The sequence shown here is derived from an EMBL/GenBank/DDBJ whole genome shotgun (WGS) entry which is preliminary data.</text>
</comment>
<dbReference type="Proteomes" id="UP000253153">
    <property type="component" value="Unassembled WGS sequence"/>
</dbReference>
<evidence type="ECO:0000256" key="2">
    <source>
        <dbReference type="ARBA" id="ARBA00038334"/>
    </source>
</evidence>
<dbReference type="PANTHER" id="PTHR43329">
    <property type="entry name" value="EPOXIDE HYDROLASE"/>
    <property type="match status" value="1"/>
</dbReference>
<dbReference type="PRINTS" id="PR00412">
    <property type="entry name" value="EPOXHYDRLASE"/>
</dbReference>
<organism evidence="4 5">
    <name type="scientific">Fusarium coffeatum</name>
    <dbReference type="NCBI Taxonomy" id="231269"/>
    <lineage>
        <taxon>Eukaryota</taxon>
        <taxon>Fungi</taxon>
        <taxon>Dikarya</taxon>
        <taxon>Ascomycota</taxon>
        <taxon>Pezizomycotina</taxon>
        <taxon>Sordariomycetes</taxon>
        <taxon>Hypocreomycetidae</taxon>
        <taxon>Hypocreales</taxon>
        <taxon>Nectriaceae</taxon>
        <taxon>Fusarium</taxon>
        <taxon>Fusarium incarnatum-equiseti species complex</taxon>
    </lineage>
</organism>
<name>A0A366QX75_9HYPO</name>
<dbReference type="EMBL" id="QKXC01000263">
    <property type="protein sequence ID" value="RBR09499.1"/>
    <property type="molecule type" value="Genomic_DNA"/>
</dbReference>
<dbReference type="OrthoDB" id="284184at2759"/>